<dbReference type="AlphaFoldDB" id="A0A833QR54"/>
<keyword evidence="2" id="KW-1185">Reference proteome</keyword>
<organism evidence="1 2">
    <name type="scientific">Carex littledalei</name>
    <dbReference type="NCBI Taxonomy" id="544730"/>
    <lineage>
        <taxon>Eukaryota</taxon>
        <taxon>Viridiplantae</taxon>
        <taxon>Streptophyta</taxon>
        <taxon>Embryophyta</taxon>
        <taxon>Tracheophyta</taxon>
        <taxon>Spermatophyta</taxon>
        <taxon>Magnoliopsida</taxon>
        <taxon>Liliopsida</taxon>
        <taxon>Poales</taxon>
        <taxon>Cyperaceae</taxon>
        <taxon>Cyperoideae</taxon>
        <taxon>Cariceae</taxon>
        <taxon>Carex</taxon>
        <taxon>Carex subgen. Euthyceras</taxon>
    </lineage>
</organism>
<dbReference type="Proteomes" id="UP000623129">
    <property type="component" value="Unassembled WGS sequence"/>
</dbReference>
<accession>A0A833QR54</accession>
<reference evidence="1" key="1">
    <citation type="submission" date="2020-01" db="EMBL/GenBank/DDBJ databases">
        <title>Genome sequence of Kobresia littledalei, the first chromosome-level genome in the family Cyperaceae.</title>
        <authorList>
            <person name="Qu G."/>
        </authorList>
    </citation>
    <scope>NUCLEOTIDE SEQUENCE</scope>
    <source>
        <strain evidence="1">C.B.Clarke</strain>
        <tissue evidence="1">Leaf</tissue>
    </source>
</reference>
<sequence>MVVLVSILLRSDSIMFSLLQRPDLGSCLLLRRTCTSVTNLATDQSCVRAKKKHIPDTNLAELITVLDQTSELGTKLRLRALASLWPTSEDAANIVQPSWRREGFLSIPNVTWDDVGISDGKSLPFMCELGADISCMQNLANKQEVDYWKRNKHSWHGHIKQRTDQHACLSDERNLPHARSAVRGKGGIQEATYDLFFGWNNSVNTNTWCVDSAHII</sequence>
<protein>
    <submittedName>
        <fullName evidence="1">Uncharacterized protein</fullName>
    </submittedName>
</protein>
<evidence type="ECO:0000313" key="1">
    <source>
        <dbReference type="EMBL" id="KAF3327729.1"/>
    </source>
</evidence>
<comment type="caution">
    <text evidence="1">The sequence shown here is derived from an EMBL/GenBank/DDBJ whole genome shotgun (WGS) entry which is preliminary data.</text>
</comment>
<dbReference type="EMBL" id="SWLB01000017">
    <property type="protein sequence ID" value="KAF3327729.1"/>
    <property type="molecule type" value="Genomic_DNA"/>
</dbReference>
<proteinExistence type="predicted"/>
<name>A0A833QR54_9POAL</name>
<evidence type="ECO:0000313" key="2">
    <source>
        <dbReference type="Proteomes" id="UP000623129"/>
    </source>
</evidence>
<gene>
    <name evidence="1" type="ORF">FCM35_KLT07847</name>
</gene>